<sequence length="179" mass="20080">MKKFGLRGIWLDGGSTSFKKIKSLKEKGSTVEEPLKKTRIEEPVPTVPIQIVPTPEFDVAAPSLAIPDEVALSASLERGEVVEKRKKKKKNFIAKKVRRKVGHSSGESSGQDQDSLDDQKVIHSLIQGSLLLYIANRMVRKKNAERFDESFTAYFELGHYLFAHSRIADLCQIEVSKVL</sequence>
<evidence type="ECO:0000313" key="2">
    <source>
        <dbReference type="Proteomes" id="UP000797356"/>
    </source>
</evidence>
<dbReference type="AlphaFoldDB" id="A0A8K0HZ79"/>
<organism evidence="1 2">
    <name type="scientific">Cocos nucifera</name>
    <name type="common">Coconut palm</name>
    <dbReference type="NCBI Taxonomy" id="13894"/>
    <lineage>
        <taxon>Eukaryota</taxon>
        <taxon>Viridiplantae</taxon>
        <taxon>Streptophyta</taxon>
        <taxon>Embryophyta</taxon>
        <taxon>Tracheophyta</taxon>
        <taxon>Spermatophyta</taxon>
        <taxon>Magnoliopsida</taxon>
        <taxon>Liliopsida</taxon>
        <taxon>Arecaceae</taxon>
        <taxon>Arecoideae</taxon>
        <taxon>Cocoseae</taxon>
        <taxon>Attaleinae</taxon>
        <taxon>Cocos</taxon>
    </lineage>
</organism>
<comment type="caution">
    <text evidence="1">The sequence shown here is derived from an EMBL/GenBank/DDBJ whole genome shotgun (WGS) entry which is preliminary data.</text>
</comment>
<dbReference type="Proteomes" id="UP000797356">
    <property type="component" value="Chromosome 2"/>
</dbReference>
<proteinExistence type="predicted"/>
<evidence type="ECO:0000313" key="1">
    <source>
        <dbReference type="EMBL" id="KAG1330968.1"/>
    </source>
</evidence>
<keyword evidence="2" id="KW-1185">Reference proteome</keyword>
<accession>A0A8K0HZ79</accession>
<dbReference type="EMBL" id="CM017873">
    <property type="protein sequence ID" value="KAG1330968.1"/>
    <property type="molecule type" value="Genomic_DNA"/>
</dbReference>
<name>A0A8K0HZ79_COCNU</name>
<protein>
    <submittedName>
        <fullName evidence="1">Uncharacterized protein</fullName>
    </submittedName>
</protein>
<reference evidence="1" key="2">
    <citation type="submission" date="2019-07" db="EMBL/GenBank/DDBJ databases">
        <authorList>
            <person name="Yang Y."/>
            <person name="Bocs S."/>
            <person name="Baudouin L."/>
        </authorList>
    </citation>
    <scope>NUCLEOTIDE SEQUENCE</scope>
    <source>
        <tissue evidence="1">Spear leaf of Hainan Tall coconut</tissue>
    </source>
</reference>
<gene>
    <name evidence="1" type="ORF">COCNU_02G009360</name>
</gene>
<reference evidence="1" key="1">
    <citation type="journal article" date="2017" name="Gigascience">
        <title>The genome draft of coconut (Cocos nucifera).</title>
        <authorList>
            <person name="Xiao Y."/>
            <person name="Xu P."/>
            <person name="Fan H."/>
            <person name="Baudouin L."/>
            <person name="Xia W."/>
            <person name="Bocs S."/>
            <person name="Xu J."/>
            <person name="Li Q."/>
            <person name="Guo A."/>
            <person name="Zhou L."/>
            <person name="Li J."/>
            <person name="Wu Y."/>
            <person name="Ma Z."/>
            <person name="Armero A."/>
            <person name="Issali A.E."/>
            <person name="Liu N."/>
            <person name="Peng M."/>
            <person name="Yang Y."/>
        </authorList>
    </citation>
    <scope>NUCLEOTIDE SEQUENCE</scope>
    <source>
        <tissue evidence="1">Spear leaf of Hainan Tall coconut</tissue>
    </source>
</reference>